<sequence length="185" mass="21720">MPGLITPLRESQQLNMEREDKKRSRSLGKDFICRLQCMFSHTSSIEKLTPEETLLWSQSLEKLLQSKYGMATFHAFLKSEYSDENIEFWLRCEEYKKIKSSYKMNSKAKKIYEQYIQAQAPKEINIDHQTREMIKTNVKSPTTVCFDEAQKIVFGLMERDSYPRFLRSEIYRTLLESAASDSLSG</sequence>
<organism evidence="3 4">
    <name type="scientific">Megalops atlanticus</name>
    <name type="common">Tarpon</name>
    <name type="synonym">Clupea gigantea</name>
    <dbReference type="NCBI Taxonomy" id="7932"/>
    <lineage>
        <taxon>Eukaryota</taxon>
        <taxon>Metazoa</taxon>
        <taxon>Chordata</taxon>
        <taxon>Craniata</taxon>
        <taxon>Vertebrata</taxon>
        <taxon>Euteleostomi</taxon>
        <taxon>Actinopterygii</taxon>
        <taxon>Neopterygii</taxon>
        <taxon>Teleostei</taxon>
        <taxon>Elopiformes</taxon>
        <taxon>Megalopidae</taxon>
        <taxon>Megalops</taxon>
    </lineage>
</organism>
<evidence type="ECO:0000313" key="3">
    <source>
        <dbReference type="EMBL" id="KAG7457219.1"/>
    </source>
</evidence>
<reference evidence="3" key="1">
    <citation type="submission" date="2021-01" db="EMBL/GenBank/DDBJ databases">
        <authorList>
            <person name="Zahm M."/>
            <person name="Roques C."/>
            <person name="Cabau C."/>
            <person name="Klopp C."/>
            <person name="Donnadieu C."/>
            <person name="Jouanno E."/>
            <person name="Lampietro C."/>
            <person name="Louis A."/>
            <person name="Herpin A."/>
            <person name="Echchiki A."/>
            <person name="Berthelot C."/>
            <person name="Parey E."/>
            <person name="Roest-Crollius H."/>
            <person name="Braasch I."/>
            <person name="Postlethwait J."/>
            <person name="Bobe J."/>
            <person name="Montfort J."/>
            <person name="Bouchez O."/>
            <person name="Begum T."/>
            <person name="Mejri S."/>
            <person name="Adams A."/>
            <person name="Chen W.-J."/>
            <person name="Guiguen Y."/>
        </authorList>
    </citation>
    <scope>NUCLEOTIDE SEQUENCE</scope>
    <source>
        <strain evidence="3">YG-15Mar2019-1</strain>
        <tissue evidence="3">Brain</tissue>
    </source>
</reference>
<dbReference type="PROSITE" id="PS50132">
    <property type="entry name" value="RGS"/>
    <property type="match status" value="1"/>
</dbReference>
<evidence type="ECO:0000259" key="2">
    <source>
        <dbReference type="PROSITE" id="PS50132"/>
    </source>
</evidence>
<keyword evidence="1" id="KW-0734">Signal transduction inhibitor</keyword>
<dbReference type="SMART" id="SM00315">
    <property type="entry name" value="RGS"/>
    <property type="match status" value="1"/>
</dbReference>
<dbReference type="InterPro" id="IPR016137">
    <property type="entry name" value="RGS"/>
</dbReference>
<dbReference type="PRINTS" id="PR01301">
    <property type="entry name" value="RGSPROTEIN"/>
</dbReference>
<dbReference type="InterPro" id="IPR044926">
    <property type="entry name" value="RGS_subdomain_2"/>
</dbReference>
<dbReference type="PANTHER" id="PTHR10845">
    <property type="entry name" value="REGULATOR OF G PROTEIN SIGNALING"/>
    <property type="match status" value="1"/>
</dbReference>
<dbReference type="OrthoDB" id="196547at2759"/>
<dbReference type="InterPro" id="IPR024066">
    <property type="entry name" value="RGS_subdom1/3"/>
</dbReference>
<evidence type="ECO:0000256" key="1">
    <source>
        <dbReference type="ARBA" id="ARBA00022700"/>
    </source>
</evidence>
<evidence type="ECO:0000313" key="4">
    <source>
        <dbReference type="Proteomes" id="UP001046870"/>
    </source>
</evidence>
<dbReference type="EMBL" id="JAFDVH010000022">
    <property type="protein sequence ID" value="KAG7457219.1"/>
    <property type="molecule type" value="Genomic_DNA"/>
</dbReference>
<feature type="domain" description="RGS" evidence="2">
    <location>
        <begin position="59"/>
        <end position="175"/>
    </location>
</feature>
<dbReference type="Proteomes" id="UP001046870">
    <property type="component" value="Chromosome 22"/>
</dbReference>
<protein>
    <recommendedName>
        <fullName evidence="2">RGS domain-containing protein</fullName>
    </recommendedName>
</protein>
<dbReference type="AlphaFoldDB" id="A0A9D3PGJ3"/>
<dbReference type="GO" id="GO:0009968">
    <property type="term" value="P:negative regulation of signal transduction"/>
    <property type="evidence" value="ECO:0007669"/>
    <property type="project" value="UniProtKB-KW"/>
</dbReference>
<dbReference type="FunFam" id="1.10.196.10:FF:000001">
    <property type="entry name" value="Regulator of G-protein signaling 8"/>
    <property type="match status" value="1"/>
</dbReference>
<keyword evidence="4" id="KW-1185">Reference proteome</keyword>
<dbReference type="Pfam" id="PF00615">
    <property type="entry name" value="RGS"/>
    <property type="match status" value="1"/>
</dbReference>
<dbReference type="Gene3D" id="1.10.167.10">
    <property type="entry name" value="Regulator of G-protein Signalling 4, domain 2"/>
    <property type="match status" value="1"/>
</dbReference>
<name>A0A9D3PGJ3_MEGAT</name>
<dbReference type="InterPro" id="IPR036305">
    <property type="entry name" value="RGS_sf"/>
</dbReference>
<gene>
    <name evidence="3" type="ORF">MATL_G00244210</name>
</gene>
<comment type="caution">
    <text evidence="3">The sequence shown here is derived from an EMBL/GenBank/DDBJ whole genome shotgun (WGS) entry which is preliminary data.</text>
</comment>
<dbReference type="FunFam" id="1.10.167.10:FF:000001">
    <property type="entry name" value="Putative regulator of g-protein signaling 12"/>
    <property type="match status" value="1"/>
</dbReference>
<dbReference type="Gene3D" id="1.10.196.10">
    <property type="match status" value="2"/>
</dbReference>
<dbReference type="SUPFAM" id="SSF48097">
    <property type="entry name" value="Regulator of G-protein signaling, RGS"/>
    <property type="match status" value="1"/>
</dbReference>
<accession>A0A9D3PGJ3</accession>
<proteinExistence type="predicted"/>
<dbReference type="PANTHER" id="PTHR10845:SF32">
    <property type="entry name" value="REGULATOR OF G-PROTEIN SIGNALING 13"/>
    <property type="match status" value="1"/>
</dbReference>